<dbReference type="InterPro" id="IPR036390">
    <property type="entry name" value="WH_DNA-bd_sf"/>
</dbReference>
<dbReference type="RefSeq" id="WP_377928629.1">
    <property type="nucleotide sequence ID" value="NZ_JBHUEM010000020.1"/>
</dbReference>
<proteinExistence type="predicted"/>
<keyword evidence="1" id="KW-0805">Transcription regulation</keyword>
<keyword evidence="2" id="KW-0238">DNA-binding</keyword>
<organism evidence="7 8">
    <name type="scientific">Bacillus salitolerans</name>
    <dbReference type="NCBI Taxonomy" id="1437434"/>
    <lineage>
        <taxon>Bacteria</taxon>
        <taxon>Bacillati</taxon>
        <taxon>Bacillota</taxon>
        <taxon>Bacilli</taxon>
        <taxon>Bacillales</taxon>
        <taxon>Bacillaceae</taxon>
        <taxon>Bacillus</taxon>
    </lineage>
</organism>
<dbReference type="InterPro" id="IPR036388">
    <property type="entry name" value="WH-like_DNA-bd_sf"/>
</dbReference>
<keyword evidence="8" id="KW-1185">Reference proteome</keyword>
<dbReference type="InterPro" id="IPR018490">
    <property type="entry name" value="cNMP-bd_dom_sf"/>
</dbReference>
<dbReference type="CDD" id="cd00038">
    <property type="entry name" value="CAP_ED"/>
    <property type="match status" value="1"/>
</dbReference>
<dbReference type="Gene3D" id="1.10.10.10">
    <property type="entry name" value="Winged helix-like DNA-binding domain superfamily/Winged helix DNA-binding domain"/>
    <property type="match status" value="1"/>
</dbReference>
<dbReference type="EMBL" id="JBHUEM010000020">
    <property type="protein sequence ID" value="MFD1737419.1"/>
    <property type="molecule type" value="Genomic_DNA"/>
</dbReference>
<evidence type="ECO:0000259" key="5">
    <source>
        <dbReference type="PROSITE" id="PS50042"/>
    </source>
</evidence>
<evidence type="ECO:0000256" key="4">
    <source>
        <dbReference type="ARBA" id="ARBA00023163"/>
    </source>
</evidence>
<comment type="caution">
    <text evidence="7">The sequence shown here is derived from an EMBL/GenBank/DDBJ whole genome shotgun (WGS) entry which is preliminary data.</text>
</comment>
<evidence type="ECO:0000256" key="3">
    <source>
        <dbReference type="ARBA" id="ARBA00023159"/>
    </source>
</evidence>
<protein>
    <submittedName>
        <fullName evidence="7">Crp/Fnr family transcriptional regulator</fullName>
    </submittedName>
</protein>
<feature type="domain" description="HTH crp-type" evidence="6">
    <location>
        <begin position="134"/>
        <end position="200"/>
    </location>
</feature>
<dbReference type="SUPFAM" id="SSF46785">
    <property type="entry name" value="Winged helix' DNA-binding domain"/>
    <property type="match status" value="1"/>
</dbReference>
<evidence type="ECO:0000313" key="8">
    <source>
        <dbReference type="Proteomes" id="UP001597214"/>
    </source>
</evidence>
<accession>A0ABW4LQG6</accession>
<dbReference type="InterPro" id="IPR000595">
    <property type="entry name" value="cNMP-bd_dom"/>
</dbReference>
<evidence type="ECO:0000313" key="7">
    <source>
        <dbReference type="EMBL" id="MFD1737419.1"/>
    </source>
</evidence>
<gene>
    <name evidence="7" type="ORF">ACFSCX_12725</name>
</gene>
<keyword evidence="3" id="KW-0010">Activator</keyword>
<dbReference type="InterPro" id="IPR014710">
    <property type="entry name" value="RmlC-like_jellyroll"/>
</dbReference>
<dbReference type="Pfam" id="PF13545">
    <property type="entry name" value="HTH_Crp_2"/>
    <property type="match status" value="1"/>
</dbReference>
<dbReference type="SMART" id="SM00419">
    <property type="entry name" value="HTH_CRP"/>
    <property type="match status" value="1"/>
</dbReference>
<reference evidence="8" key="1">
    <citation type="journal article" date="2019" name="Int. J. Syst. Evol. Microbiol.">
        <title>The Global Catalogue of Microorganisms (GCM) 10K type strain sequencing project: providing services to taxonomists for standard genome sequencing and annotation.</title>
        <authorList>
            <consortium name="The Broad Institute Genomics Platform"/>
            <consortium name="The Broad Institute Genome Sequencing Center for Infectious Disease"/>
            <person name="Wu L."/>
            <person name="Ma J."/>
        </authorList>
    </citation>
    <scope>NUCLEOTIDE SEQUENCE [LARGE SCALE GENOMIC DNA]</scope>
    <source>
        <strain evidence="8">CCUG 49339</strain>
    </source>
</reference>
<sequence>MVTVYESTYNWESYLHYGKRQFTRRKEIIYSQGSTGEGFYYLHKGLVRIITETAAGKERTLNIVLPNQLLGVQVLDQKTHFTTAIAVKDSVLFHFSCLEFKNLITLHPEIFKLFSRTVIHKMRILLDDINLNALTSEQKIALLLHTVCDEFKSYEIPLYQQDIANCTGLTRITVYKVLKQWQDNGIIKIQDRKHFILKPDFLRNLVK</sequence>
<name>A0ABW4LQG6_9BACI</name>
<dbReference type="Gene3D" id="2.60.120.10">
    <property type="entry name" value="Jelly Rolls"/>
    <property type="match status" value="1"/>
</dbReference>
<dbReference type="SUPFAM" id="SSF51206">
    <property type="entry name" value="cAMP-binding domain-like"/>
    <property type="match status" value="1"/>
</dbReference>
<dbReference type="PROSITE" id="PS51063">
    <property type="entry name" value="HTH_CRP_2"/>
    <property type="match status" value="1"/>
</dbReference>
<keyword evidence="4" id="KW-0804">Transcription</keyword>
<feature type="domain" description="Cyclic nucleotide-binding" evidence="5">
    <location>
        <begin position="20"/>
        <end position="121"/>
    </location>
</feature>
<evidence type="ECO:0000256" key="2">
    <source>
        <dbReference type="ARBA" id="ARBA00023125"/>
    </source>
</evidence>
<dbReference type="PROSITE" id="PS50042">
    <property type="entry name" value="CNMP_BINDING_3"/>
    <property type="match status" value="1"/>
</dbReference>
<evidence type="ECO:0000256" key="1">
    <source>
        <dbReference type="ARBA" id="ARBA00023015"/>
    </source>
</evidence>
<dbReference type="Pfam" id="PF00027">
    <property type="entry name" value="cNMP_binding"/>
    <property type="match status" value="1"/>
</dbReference>
<evidence type="ECO:0000259" key="6">
    <source>
        <dbReference type="PROSITE" id="PS51063"/>
    </source>
</evidence>
<dbReference type="Proteomes" id="UP001597214">
    <property type="component" value="Unassembled WGS sequence"/>
</dbReference>
<dbReference type="InterPro" id="IPR012318">
    <property type="entry name" value="HTH_CRP"/>
</dbReference>